<accession>F0SL21</accession>
<feature type="chain" id="PRO_5003257102" evidence="6">
    <location>
        <begin position="25"/>
        <end position="595"/>
    </location>
</feature>
<dbReference type="SUPFAM" id="SSF53649">
    <property type="entry name" value="Alkaline phosphatase-like"/>
    <property type="match status" value="1"/>
</dbReference>
<evidence type="ECO:0000256" key="5">
    <source>
        <dbReference type="SAM" id="MobiDB-lite"/>
    </source>
</evidence>
<organism evidence="8 9">
    <name type="scientific">Rubinisphaera brasiliensis (strain ATCC 49424 / DSM 5305 / JCM 21570 / IAM 15109 / NBRC 103401 / IFAM 1448)</name>
    <name type="common">Planctomyces brasiliensis</name>
    <dbReference type="NCBI Taxonomy" id="756272"/>
    <lineage>
        <taxon>Bacteria</taxon>
        <taxon>Pseudomonadati</taxon>
        <taxon>Planctomycetota</taxon>
        <taxon>Planctomycetia</taxon>
        <taxon>Planctomycetales</taxon>
        <taxon>Planctomycetaceae</taxon>
        <taxon>Rubinisphaera</taxon>
    </lineage>
</organism>
<evidence type="ECO:0000256" key="4">
    <source>
        <dbReference type="ARBA" id="ARBA00023180"/>
    </source>
</evidence>
<dbReference type="Pfam" id="PF00884">
    <property type="entry name" value="Sulfatase"/>
    <property type="match status" value="1"/>
</dbReference>
<keyword evidence="2 6" id="KW-0732">Signal</keyword>
<feature type="region of interest" description="Disordered" evidence="5">
    <location>
        <begin position="573"/>
        <end position="595"/>
    </location>
</feature>
<keyword evidence="3" id="KW-0378">Hydrolase</keyword>
<dbReference type="Proteomes" id="UP000006860">
    <property type="component" value="Chromosome"/>
</dbReference>
<feature type="signal peptide" evidence="6">
    <location>
        <begin position="1"/>
        <end position="24"/>
    </location>
</feature>
<dbReference type="RefSeq" id="WP_013629624.1">
    <property type="nucleotide sequence ID" value="NC_015174.1"/>
</dbReference>
<protein>
    <submittedName>
        <fullName evidence="8">Sulfatase</fullName>
    </submittedName>
</protein>
<dbReference type="EMBL" id="CP002546">
    <property type="protein sequence ID" value="ADY60904.1"/>
    <property type="molecule type" value="Genomic_DNA"/>
</dbReference>
<proteinExistence type="inferred from homology"/>
<dbReference type="InterPro" id="IPR017850">
    <property type="entry name" value="Alkaline_phosphatase_core_sf"/>
</dbReference>
<dbReference type="PROSITE" id="PS00149">
    <property type="entry name" value="SULFATASE_2"/>
    <property type="match status" value="1"/>
</dbReference>
<evidence type="ECO:0000256" key="3">
    <source>
        <dbReference type="ARBA" id="ARBA00022801"/>
    </source>
</evidence>
<reference evidence="9" key="1">
    <citation type="submission" date="2011-02" db="EMBL/GenBank/DDBJ databases">
        <title>The complete genome of Planctomyces brasiliensis DSM 5305.</title>
        <authorList>
            <person name="Lucas S."/>
            <person name="Copeland A."/>
            <person name="Lapidus A."/>
            <person name="Bruce D."/>
            <person name="Goodwin L."/>
            <person name="Pitluck S."/>
            <person name="Kyrpides N."/>
            <person name="Mavromatis K."/>
            <person name="Pagani I."/>
            <person name="Ivanova N."/>
            <person name="Ovchinnikova G."/>
            <person name="Lu M."/>
            <person name="Detter J.C."/>
            <person name="Han C."/>
            <person name="Land M."/>
            <person name="Hauser L."/>
            <person name="Markowitz V."/>
            <person name="Cheng J.-F."/>
            <person name="Hugenholtz P."/>
            <person name="Woyke T."/>
            <person name="Wu D."/>
            <person name="Tindall B."/>
            <person name="Pomrenke H.G."/>
            <person name="Brambilla E."/>
            <person name="Klenk H.-P."/>
            <person name="Eisen J.A."/>
        </authorList>
    </citation>
    <scope>NUCLEOTIDE SEQUENCE [LARGE SCALE GENOMIC DNA]</scope>
    <source>
        <strain evidence="9">ATCC 49424 / DSM 5305 / JCM 21570 / NBRC 103401 / IFAM 1448</strain>
    </source>
</reference>
<dbReference type="HOGENOM" id="CLU_006332_9_3_0"/>
<evidence type="ECO:0000256" key="6">
    <source>
        <dbReference type="SAM" id="SignalP"/>
    </source>
</evidence>
<dbReference type="InterPro" id="IPR000917">
    <property type="entry name" value="Sulfatase_N"/>
</dbReference>
<keyword evidence="9" id="KW-1185">Reference proteome</keyword>
<sequence length="595" mass="67976">MRHLFTSAALLIVGLILNSPSIEAATKVRIDRGGETVLQTSVDSDGLEAIEDAQFDKSSLRGDWTWETDETNGNRVTLRGDLQVEFGGKKPMATDHLIFRRDPGSDIWELADGELKRLTRENGSRRPNVVVVLCDDIRWNALGCAGHPHLVTPNIDQLAAEGVYFENMFCTTSLCSPSRASILSGLYAHTHGVTNNFTEYPEGFSSFPIQLQKSGYNTAYIGKWHMGEKNDEPRPGFDYFVTHTGQGLYYDTTFNINGKERKTFPGYYTHVVTDMAEEWLDQQQDDEPFMLMVGQKAPHSFYLPEPKYAHRYDDIDVNYPQSAFDLDDNPDWMTKRLYTWHGIYGPLFAWRKDHPNDKAEAVTDFANMIRAYWGTINSVDDSVGRLTKKLREMGELDSTVFVFMGDNGLLEGEHGMVDKRTMHEPSIRVPMIVRYPGLTPVDQPKRIEKQVLTLDLAPTLIELCEAEPLEKVHGRSFKSLVQQGDPEWRDAWFYHYNYEKQFPYTPNIRGIRTDRWKYVRYPHGDGSPDKHQAELYDLASDPKELNNLIDDPTKKELIAKLRKQLDDLMQQADVGADNMPMDEGIKSALPDKDIR</sequence>
<comment type="similarity">
    <text evidence="1">Belongs to the sulfatase family.</text>
</comment>
<keyword evidence="4" id="KW-0325">Glycoprotein</keyword>
<evidence type="ECO:0000256" key="2">
    <source>
        <dbReference type="ARBA" id="ARBA00022729"/>
    </source>
</evidence>
<dbReference type="GO" id="GO:0016787">
    <property type="term" value="F:hydrolase activity"/>
    <property type="evidence" value="ECO:0007669"/>
    <property type="project" value="UniProtKB-KW"/>
</dbReference>
<dbReference type="Gene3D" id="3.40.720.10">
    <property type="entry name" value="Alkaline Phosphatase, subunit A"/>
    <property type="match status" value="1"/>
</dbReference>
<evidence type="ECO:0000259" key="7">
    <source>
        <dbReference type="Pfam" id="PF00884"/>
    </source>
</evidence>
<feature type="domain" description="Sulfatase N-terminal" evidence="7">
    <location>
        <begin position="127"/>
        <end position="463"/>
    </location>
</feature>
<dbReference type="eggNOG" id="COG3119">
    <property type="taxonomic scope" value="Bacteria"/>
</dbReference>
<name>F0SL21_RUBBR</name>
<dbReference type="KEGG" id="pbs:Plabr_3307"/>
<evidence type="ECO:0000313" key="8">
    <source>
        <dbReference type="EMBL" id="ADY60904.1"/>
    </source>
</evidence>
<evidence type="ECO:0000256" key="1">
    <source>
        <dbReference type="ARBA" id="ARBA00008779"/>
    </source>
</evidence>
<dbReference type="PANTHER" id="PTHR43108">
    <property type="entry name" value="N-ACETYLGLUCOSAMINE-6-SULFATASE FAMILY MEMBER"/>
    <property type="match status" value="1"/>
</dbReference>
<dbReference type="PANTHER" id="PTHR43108:SF8">
    <property type="entry name" value="SD21168P"/>
    <property type="match status" value="1"/>
</dbReference>
<dbReference type="AlphaFoldDB" id="F0SL21"/>
<evidence type="ECO:0000313" key="9">
    <source>
        <dbReference type="Proteomes" id="UP000006860"/>
    </source>
</evidence>
<feature type="compositionally biased region" description="Basic and acidic residues" evidence="5">
    <location>
        <begin position="583"/>
        <end position="595"/>
    </location>
</feature>
<dbReference type="InterPro" id="IPR024607">
    <property type="entry name" value="Sulfatase_CS"/>
</dbReference>
<gene>
    <name evidence="8" type="ordered locus">Plabr_3307</name>
</gene>
<dbReference type="CDD" id="cd16031">
    <property type="entry name" value="G6S_like"/>
    <property type="match status" value="1"/>
</dbReference>